<evidence type="ECO:0000256" key="5">
    <source>
        <dbReference type="ARBA" id="ARBA00022692"/>
    </source>
</evidence>
<protein>
    <submittedName>
        <fullName evidence="12">Fimbrial assembly protein</fullName>
    </submittedName>
</protein>
<dbReference type="Pfam" id="PF00577">
    <property type="entry name" value="Usher"/>
    <property type="match status" value="1"/>
</dbReference>
<dbReference type="EMBL" id="JZYX01000006">
    <property type="protein sequence ID" value="KJN31393.1"/>
    <property type="molecule type" value="Genomic_DNA"/>
</dbReference>
<keyword evidence="3 9" id="KW-0813">Transport</keyword>
<dbReference type="Pfam" id="PF13953">
    <property type="entry name" value="PapC_C"/>
    <property type="match status" value="1"/>
</dbReference>
<evidence type="ECO:0000256" key="4">
    <source>
        <dbReference type="ARBA" id="ARBA00022452"/>
    </source>
</evidence>
<dbReference type="PANTHER" id="PTHR30451">
    <property type="entry name" value="OUTER MEMBRANE USHER PROTEIN"/>
    <property type="match status" value="1"/>
</dbReference>
<evidence type="ECO:0000256" key="1">
    <source>
        <dbReference type="ARBA" id="ARBA00004571"/>
    </source>
</evidence>
<evidence type="ECO:0000256" key="8">
    <source>
        <dbReference type="ARBA" id="ARBA00023237"/>
    </source>
</evidence>
<dbReference type="Proteomes" id="UP000033352">
    <property type="component" value="Unassembled WGS sequence"/>
</dbReference>
<accession>A0A0F1BBG3</accession>
<dbReference type="OrthoDB" id="6465993at2"/>
<comment type="similarity">
    <text evidence="2 9">Belongs to the fimbrial export usher family.</text>
</comment>
<sequence length="808" mass="88091">MAVRQKSQLALFVRAVIYSAIPLVLFDSTSLLAREVTFDTDILKSRGLGADLNRYFAEAPRFLPGTHSVSVKVNGNDRGTAAVRFSEDGTMCVDNDFLEFAGLMPVSIKATEACHDLRSDYAQAVINPLPNQEAVELYLPAEALNSLSADVKNFQHGGTAGLLNYSLFSTKSDYSGSDSSSHRYSQASLEAGFNTMDWSLRSRYILTDDNGTRNAESLYTYAEHVFVPQRLTMQVGEVNAMSDVLSGVPITGVQFMPTSGLQKEGSGVSVSGIARTSQARVEVRQNGRLIFNTLVPAGPFTLDDVPMVRNNVDLDVTVVESDGSTNHYIVPAASVKAQNLSRPTGLTVSAGQVRGIDSDYSDPLVFNVSDGWRIFPWMNLLASGVVAEEYQAAGARTEFMVTDSWSVSTSMAASKAQFGDSDSGIKNELQSDYSLTENVGLSGSVAHYNGDYRELADAMDDDYQGYDNSYSANLRWSTPLAGTFSAGFSYNQAAEDGEDSRYLLLTWGKTFKYASVNVNWQSAVGNTDDDRNDDLLYINLSIPLGGTQSLSSYMRKQGDSTSYGLANSGALGDDTHYYISADRDQESRENSFNGNINTNLHYTQLSVGGGTSGDNQRNYSTTLSGGIAMHKEGVTFSPYSIKDTFAIARLSEPKAGVEITTPQGTVWTDRWGQAVIPGLNEWRNSRIEVDANKLPQSMTLANGTKYIAAAHGSVSEVSFKVLNSRRVMLRIKQADGKPLAKGLSVVDDKDNYVVTVVDDGHVFLNDADQVTALYAINDDNQRLCRLDFTLPEKHDEDAFYEEVNGVCR</sequence>
<dbReference type="AlphaFoldDB" id="A0A0F1BBG3"/>
<feature type="domain" description="PapC N-terminal" evidence="11">
    <location>
        <begin position="37"/>
        <end position="167"/>
    </location>
</feature>
<dbReference type="Gene3D" id="2.60.40.2070">
    <property type="match status" value="1"/>
</dbReference>
<dbReference type="PROSITE" id="PS01151">
    <property type="entry name" value="FIMBRIAL_USHER"/>
    <property type="match status" value="1"/>
</dbReference>
<evidence type="ECO:0000256" key="9">
    <source>
        <dbReference type="RuleBase" id="RU003884"/>
    </source>
</evidence>
<dbReference type="GO" id="GO:0009297">
    <property type="term" value="P:pilus assembly"/>
    <property type="evidence" value="ECO:0007669"/>
    <property type="project" value="InterPro"/>
</dbReference>
<dbReference type="Gene3D" id="2.60.40.3110">
    <property type="match status" value="1"/>
</dbReference>
<dbReference type="NCBIfam" id="NF011832">
    <property type="entry name" value="PRK15304.1"/>
    <property type="match status" value="1"/>
</dbReference>
<name>A0A0F1BBG3_9ENTR</name>
<evidence type="ECO:0000256" key="6">
    <source>
        <dbReference type="ARBA" id="ARBA00022729"/>
    </source>
</evidence>
<organism evidence="12 13">
    <name type="scientific">Enterobacter sichuanensis</name>
    <dbReference type="NCBI Taxonomy" id="2071710"/>
    <lineage>
        <taxon>Bacteria</taxon>
        <taxon>Pseudomonadati</taxon>
        <taxon>Pseudomonadota</taxon>
        <taxon>Gammaproteobacteria</taxon>
        <taxon>Enterobacterales</taxon>
        <taxon>Enterobacteriaceae</taxon>
        <taxon>Enterobacter</taxon>
        <taxon>Enterobacter cloacae complex</taxon>
    </lineage>
</organism>
<gene>
    <name evidence="12" type="ORF">SS37_03585</name>
</gene>
<dbReference type="GO" id="GO:0009279">
    <property type="term" value="C:cell outer membrane"/>
    <property type="evidence" value="ECO:0007669"/>
    <property type="project" value="UniProtKB-SubCell"/>
</dbReference>
<dbReference type="SUPFAM" id="SSF141729">
    <property type="entry name" value="FimD N-terminal domain-like"/>
    <property type="match status" value="1"/>
</dbReference>
<keyword evidence="9" id="KW-1029">Fimbrium biogenesis</keyword>
<dbReference type="Pfam" id="PF13954">
    <property type="entry name" value="PapC_N"/>
    <property type="match status" value="1"/>
</dbReference>
<evidence type="ECO:0000313" key="13">
    <source>
        <dbReference type="Proteomes" id="UP000033352"/>
    </source>
</evidence>
<evidence type="ECO:0000259" key="11">
    <source>
        <dbReference type="Pfam" id="PF13954"/>
    </source>
</evidence>
<dbReference type="PATRIC" id="fig|1619248.3.peg.4113"/>
<keyword evidence="5 9" id="KW-0812">Transmembrane</keyword>
<reference evidence="12 13" key="1">
    <citation type="submission" date="2015-03" db="EMBL/GenBank/DDBJ databases">
        <authorList>
            <person name="McCorrison J."/>
            <person name="Sanka R."/>
            <person name="Adams M."/>
            <person name="Brinkac L."/>
            <person name="Nierman W."/>
            <person name="Sutton G."/>
            <person name="Nelson K."/>
            <person name="Kiedrowski L."/>
            <person name="Guerrero D."/>
            <person name="Bonomo R."/>
        </authorList>
    </citation>
    <scope>NUCLEOTIDE SEQUENCE [LARGE SCALE GENOMIC DNA]</scope>
    <source>
        <strain evidence="12 13">35699</strain>
    </source>
</reference>
<dbReference type="InterPro" id="IPR000015">
    <property type="entry name" value="Fimb_usher"/>
</dbReference>
<dbReference type="InterPro" id="IPR043142">
    <property type="entry name" value="PapC-like_C_sf"/>
</dbReference>
<dbReference type="RefSeq" id="WP_045284732.1">
    <property type="nucleotide sequence ID" value="NZ_JZYX01000006.1"/>
</dbReference>
<evidence type="ECO:0000256" key="3">
    <source>
        <dbReference type="ARBA" id="ARBA00022448"/>
    </source>
</evidence>
<dbReference type="InterPro" id="IPR037224">
    <property type="entry name" value="PapC_N_sf"/>
</dbReference>
<dbReference type="InterPro" id="IPR042186">
    <property type="entry name" value="FimD_plug_dom"/>
</dbReference>
<comment type="caution">
    <text evidence="12">The sequence shown here is derived from an EMBL/GenBank/DDBJ whole genome shotgun (WGS) entry which is preliminary data.</text>
</comment>
<dbReference type="PANTHER" id="PTHR30451:SF8">
    <property type="entry name" value="FIMBRIAL USHER PROTEIN"/>
    <property type="match status" value="1"/>
</dbReference>
<proteinExistence type="inferred from homology"/>
<evidence type="ECO:0000313" key="12">
    <source>
        <dbReference type="EMBL" id="KJN31393.1"/>
    </source>
</evidence>
<dbReference type="InterPro" id="IPR018030">
    <property type="entry name" value="Fimbrial_membr_usher_CS"/>
</dbReference>
<evidence type="ECO:0000256" key="2">
    <source>
        <dbReference type="ARBA" id="ARBA00008064"/>
    </source>
</evidence>
<dbReference type="Gene3D" id="2.60.40.2610">
    <property type="entry name" value="Outer membrane usher protein FimD, plug domain"/>
    <property type="match status" value="1"/>
</dbReference>
<dbReference type="InterPro" id="IPR025885">
    <property type="entry name" value="PapC_N"/>
</dbReference>
<comment type="subcellular location">
    <subcellularLocation>
        <location evidence="1 9">Cell outer membrane</location>
        <topology evidence="1 9">Multi-pass membrane protein</topology>
    </subcellularLocation>
</comment>
<dbReference type="InterPro" id="IPR025949">
    <property type="entry name" value="PapC-like_C"/>
</dbReference>
<keyword evidence="7 9" id="KW-0472">Membrane</keyword>
<keyword evidence="8 9" id="KW-0998">Cell outer membrane</keyword>
<dbReference type="GO" id="GO:0015473">
    <property type="term" value="F:fimbrial usher porin activity"/>
    <property type="evidence" value="ECO:0007669"/>
    <property type="project" value="InterPro"/>
</dbReference>
<dbReference type="Gene3D" id="3.10.20.410">
    <property type="match status" value="1"/>
</dbReference>
<keyword evidence="4" id="KW-1134">Transmembrane beta strand</keyword>
<keyword evidence="6" id="KW-0732">Signal</keyword>
<evidence type="ECO:0000256" key="7">
    <source>
        <dbReference type="ARBA" id="ARBA00023136"/>
    </source>
</evidence>
<evidence type="ECO:0000259" key="10">
    <source>
        <dbReference type="Pfam" id="PF13953"/>
    </source>
</evidence>
<feature type="domain" description="PapC-like C-terminal" evidence="10">
    <location>
        <begin position="728"/>
        <end position="792"/>
    </location>
</feature>